<gene>
    <name evidence="1" type="ORF">JOF57_002331</name>
</gene>
<dbReference type="Proteomes" id="UP000694460">
    <property type="component" value="Unassembled WGS sequence"/>
</dbReference>
<organism evidence="1 2">
    <name type="scientific">Mycolicibacterium lutetiense</name>
    <dbReference type="NCBI Taxonomy" id="1641992"/>
    <lineage>
        <taxon>Bacteria</taxon>
        <taxon>Bacillati</taxon>
        <taxon>Actinomycetota</taxon>
        <taxon>Actinomycetes</taxon>
        <taxon>Mycobacteriales</taxon>
        <taxon>Mycobacteriaceae</taxon>
        <taxon>Mycolicibacterium</taxon>
    </lineage>
</organism>
<proteinExistence type="predicted"/>
<evidence type="ECO:0000313" key="1">
    <source>
        <dbReference type="EMBL" id="MBP2452418.1"/>
    </source>
</evidence>
<dbReference type="RefSeq" id="WP_209916548.1">
    <property type="nucleotide sequence ID" value="NZ_JAGIOP010000002.1"/>
</dbReference>
<comment type="caution">
    <text evidence="1">The sequence shown here is derived from an EMBL/GenBank/DDBJ whole genome shotgun (WGS) entry which is preliminary data.</text>
</comment>
<keyword evidence="2" id="KW-1185">Reference proteome</keyword>
<evidence type="ECO:0000313" key="2">
    <source>
        <dbReference type="Proteomes" id="UP000694460"/>
    </source>
</evidence>
<dbReference type="EMBL" id="JAGIOP010000002">
    <property type="protein sequence ID" value="MBP2452418.1"/>
    <property type="molecule type" value="Genomic_DNA"/>
</dbReference>
<sequence>MTNNAATRIPTPDVTASNKPTVGVAAVRSPIPPMPQRDCWTAMEDYAGLVSDRTNMRAVPLPLISSEAAAVAARLSQLPVCLDAVLLIGLDATTAGQVQTAVGAAGGPPVITELDATTVAVAAAACAVLRDRGVTSRRGEIVVTGPENAPRLGPLLAALGIAAMTTWRRYDAEDYPLRRLMAHNDVLIDLAGIGDERAAPGRTLRMPADPYDFGALVVPGLLAGLCGQGRSPVTIELFTACARALTLLTPTNQVLPDLNERLLVPAITSRIHRTLATTPA</sequence>
<name>A0ABS4ZSG8_9MYCO</name>
<reference evidence="1 2" key="1">
    <citation type="submission" date="2021-03" db="EMBL/GenBank/DDBJ databases">
        <title>Sequencing the genomes of 1000 actinobacteria strains.</title>
        <authorList>
            <person name="Klenk H.-P."/>
        </authorList>
    </citation>
    <scope>NUCLEOTIDE SEQUENCE [LARGE SCALE GENOMIC DNA]</scope>
    <source>
        <strain evidence="1 2">DSM 46713</strain>
    </source>
</reference>
<accession>A0ABS4ZSG8</accession>
<protein>
    <submittedName>
        <fullName evidence="1">Uncharacterized protein</fullName>
    </submittedName>
</protein>